<keyword evidence="3" id="KW-1185">Reference proteome</keyword>
<gene>
    <name evidence="2" type="ORF">EKO27_g7682</name>
</gene>
<proteinExistence type="predicted"/>
<dbReference type="Proteomes" id="UP000286045">
    <property type="component" value="Unassembled WGS sequence"/>
</dbReference>
<reference evidence="2 3" key="1">
    <citation type="submission" date="2018-12" db="EMBL/GenBank/DDBJ databases">
        <title>Draft genome sequence of Xylaria grammica IHI A82.</title>
        <authorList>
            <person name="Buettner E."/>
            <person name="Kellner H."/>
        </authorList>
    </citation>
    <scope>NUCLEOTIDE SEQUENCE [LARGE SCALE GENOMIC DNA]</scope>
    <source>
        <strain evidence="2 3">IHI A82</strain>
    </source>
</reference>
<evidence type="ECO:0000313" key="3">
    <source>
        <dbReference type="Proteomes" id="UP000286045"/>
    </source>
</evidence>
<organism evidence="2 3">
    <name type="scientific">Xylaria grammica</name>
    <dbReference type="NCBI Taxonomy" id="363999"/>
    <lineage>
        <taxon>Eukaryota</taxon>
        <taxon>Fungi</taxon>
        <taxon>Dikarya</taxon>
        <taxon>Ascomycota</taxon>
        <taxon>Pezizomycotina</taxon>
        <taxon>Sordariomycetes</taxon>
        <taxon>Xylariomycetidae</taxon>
        <taxon>Xylariales</taxon>
        <taxon>Xylariaceae</taxon>
        <taxon>Xylaria</taxon>
    </lineage>
</organism>
<protein>
    <submittedName>
        <fullName evidence="2">Uncharacterized protein</fullName>
    </submittedName>
</protein>
<feature type="compositionally biased region" description="Basic residues" evidence="1">
    <location>
        <begin position="277"/>
        <end position="290"/>
    </location>
</feature>
<comment type="caution">
    <text evidence="2">The sequence shown here is derived from an EMBL/GenBank/DDBJ whole genome shotgun (WGS) entry which is preliminary data.</text>
</comment>
<dbReference type="EMBL" id="RYZI01000259">
    <property type="protein sequence ID" value="RWA07432.1"/>
    <property type="molecule type" value="Genomic_DNA"/>
</dbReference>
<feature type="region of interest" description="Disordered" evidence="1">
    <location>
        <begin position="257"/>
        <end position="293"/>
    </location>
</feature>
<sequence length="350" mass="38294">MAAILSFITNAIGIASFGLFVDQIAKGKDDANGVTHVELVIGSGDGAMGGAMPNIAIWNEEGNRLGQYHRTSRHIDEGSSEVINIDHDQFSDGAQQATYIMLSNPDADAVCISAIYITDTRVNTVMFGDVGHLCGMSWSISQRDIGDSHMRPKCVWLDGDGSEGINAQAMSFHLPDLVANTDRLKQYQERPDTLWNSSPRFSFWGDLAPDSEIPIFDPPLQYEIDSSNGGIGADTDIDRVLDKPGQFDKSITLYQGGTAKNRRSEGSVPEKPGSARLNRRRGAKKAKRNPKPNTLIVTPYAEHSARELCESDTSRAPIPCLSTNVFSVTWRRKASSHYAKTADLIRFVST</sequence>
<dbReference type="AlphaFoldDB" id="A0A439CZ01"/>
<accession>A0A439CZ01</accession>
<dbReference type="STRING" id="363999.A0A439CZ01"/>
<evidence type="ECO:0000313" key="2">
    <source>
        <dbReference type="EMBL" id="RWA07432.1"/>
    </source>
</evidence>
<evidence type="ECO:0000256" key="1">
    <source>
        <dbReference type="SAM" id="MobiDB-lite"/>
    </source>
</evidence>
<name>A0A439CZ01_9PEZI</name>